<protein>
    <submittedName>
        <fullName evidence="1">AAA family ATPase</fullName>
    </submittedName>
</protein>
<dbReference type="InterPro" id="IPR007344">
    <property type="entry name" value="GrpB/CoaE"/>
</dbReference>
<evidence type="ECO:0000313" key="2">
    <source>
        <dbReference type="Proteomes" id="UP000314251"/>
    </source>
</evidence>
<reference evidence="1" key="1">
    <citation type="submission" date="2019-10" db="EMBL/GenBank/DDBJ databases">
        <title>Nonomuraea sp. nov., isolated from Phyllanthus amarus.</title>
        <authorList>
            <person name="Klykleung N."/>
            <person name="Tanasupawat S."/>
        </authorList>
    </citation>
    <scope>NUCLEOTIDE SEQUENCE [LARGE SCALE GENOMIC DNA]</scope>
    <source>
        <strain evidence="1">3MP-10</strain>
    </source>
</reference>
<evidence type="ECO:0000313" key="1">
    <source>
        <dbReference type="EMBL" id="KAB8166976.1"/>
    </source>
</evidence>
<dbReference type="Pfam" id="PF04229">
    <property type="entry name" value="GrpB"/>
    <property type="match status" value="1"/>
</dbReference>
<organism evidence="1 2">
    <name type="scientific">Streptomyces mimosae</name>
    <dbReference type="NCBI Taxonomy" id="2586635"/>
    <lineage>
        <taxon>Bacteria</taxon>
        <taxon>Bacillati</taxon>
        <taxon>Actinomycetota</taxon>
        <taxon>Actinomycetes</taxon>
        <taxon>Kitasatosporales</taxon>
        <taxon>Streptomycetaceae</taxon>
        <taxon>Streptomyces</taxon>
    </lineage>
</organism>
<comment type="caution">
    <text evidence="1">The sequence shown here is derived from an EMBL/GenBank/DDBJ whole genome shotgun (WGS) entry which is preliminary data.</text>
</comment>
<proteinExistence type="predicted"/>
<dbReference type="Pfam" id="PF13671">
    <property type="entry name" value="AAA_33"/>
    <property type="match status" value="1"/>
</dbReference>
<keyword evidence="2" id="KW-1185">Reference proteome</keyword>
<accession>A0A5N6AG39</accession>
<dbReference type="AlphaFoldDB" id="A0A5N6AG39"/>
<dbReference type="PANTHER" id="PTHR34822:SF1">
    <property type="entry name" value="GRPB FAMILY PROTEIN"/>
    <property type="match status" value="1"/>
</dbReference>
<dbReference type="SUPFAM" id="SSF52540">
    <property type="entry name" value="P-loop containing nucleoside triphosphate hydrolases"/>
    <property type="match status" value="1"/>
</dbReference>
<name>A0A5N6AG39_9ACTN</name>
<dbReference type="PANTHER" id="PTHR34822">
    <property type="entry name" value="GRPB DOMAIN PROTEIN (AFU_ORTHOLOGUE AFUA_1G01530)"/>
    <property type="match status" value="1"/>
</dbReference>
<dbReference type="InterPro" id="IPR043519">
    <property type="entry name" value="NT_sf"/>
</dbReference>
<dbReference type="OrthoDB" id="9799092at2"/>
<dbReference type="EMBL" id="VDLY02000005">
    <property type="protein sequence ID" value="KAB8166976.1"/>
    <property type="molecule type" value="Genomic_DNA"/>
</dbReference>
<dbReference type="SUPFAM" id="SSF81301">
    <property type="entry name" value="Nucleotidyltransferase"/>
    <property type="match status" value="1"/>
</dbReference>
<sequence>MIVWLNGTYGAGKTTTARALVERLPQARLFDSEHVGQLLRQVLDGEAVTNFQEWRAWRRLTVDTARRVLDEVGGTLVIPQTVLTEEYWGELRAGFAEAGIPVHPFLLHTDRETLVERIHTDTKPESLGGTVGWRLEHLDAYEAALPWLRTAFTVLDTTGPTPEEIAERVRAVVRPEGMSDAEIEAAMVGVPRQLNGPVRLVAYDPRWPDVFAAEAAGLRAALGALPHRLEHTGSTSVPGLVAKPIVDMLLVVPDSGNEEAYVPALEPLGYRVAIREPEWHEHRVLCRDRPAEGVERVNLHVLSEGSFEVERVLAFRDRLRGHAAERELYAETKRALAERSWKYTQNYADAKSEVVEAILARALAERDGR</sequence>
<dbReference type="InterPro" id="IPR027417">
    <property type="entry name" value="P-loop_NTPase"/>
</dbReference>
<dbReference type="Gene3D" id="3.40.50.300">
    <property type="entry name" value="P-loop containing nucleotide triphosphate hydrolases"/>
    <property type="match status" value="1"/>
</dbReference>
<gene>
    <name evidence="1" type="ORF">FH607_008685</name>
</gene>
<dbReference type="Gene3D" id="3.30.460.10">
    <property type="entry name" value="Beta Polymerase, domain 2"/>
    <property type="match status" value="1"/>
</dbReference>
<dbReference type="Proteomes" id="UP000314251">
    <property type="component" value="Unassembled WGS sequence"/>
</dbReference>